<accession>A0AAD3XUX2</accession>
<keyword evidence="3" id="KW-1185">Reference proteome</keyword>
<feature type="region of interest" description="Disordered" evidence="1">
    <location>
        <begin position="84"/>
        <end position="111"/>
    </location>
</feature>
<sequence length="111" mass="12951">MEMAEMTGEFQISFNLNFDLTNKQLLQNEERLKFTISMEKYLYKIFIPSEELPEVGELNPIASYFEIQQQQGLNLQNDEFPSAEKQTLGTGSRSTIQVQSDFSTNPRYVRR</sequence>
<name>A0AAD3XUX2_NEPGR</name>
<evidence type="ECO:0000313" key="3">
    <source>
        <dbReference type="Proteomes" id="UP001279734"/>
    </source>
</evidence>
<dbReference type="EMBL" id="BSYO01000019">
    <property type="protein sequence ID" value="GMH18193.1"/>
    <property type="molecule type" value="Genomic_DNA"/>
</dbReference>
<evidence type="ECO:0000313" key="2">
    <source>
        <dbReference type="EMBL" id="GMH18193.1"/>
    </source>
</evidence>
<protein>
    <submittedName>
        <fullName evidence="2">Uncharacterized protein</fullName>
    </submittedName>
</protein>
<dbReference type="Proteomes" id="UP001279734">
    <property type="component" value="Unassembled WGS sequence"/>
</dbReference>
<organism evidence="2 3">
    <name type="scientific">Nepenthes gracilis</name>
    <name type="common">Slender pitcher plant</name>
    <dbReference type="NCBI Taxonomy" id="150966"/>
    <lineage>
        <taxon>Eukaryota</taxon>
        <taxon>Viridiplantae</taxon>
        <taxon>Streptophyta</taxon>
        <taxon>Embryophyta</taxon>
        <taxon>Tracheophyta</taxon>
        <taxon>Spermatophyta</taxon>
        <taxon>Magnoliopsida</taxon>
        <taxon>eudicotyledons</taxon>
        <taxon>Gunneridae</taxon>
        <taxon>Pentapetalae</taxon>
        <taxon>Caryophyllales</taxon>
        <taxon>Nepenthaceae</taxon>
        <taxon>Nepenthes</taxon>
    </lineage>
</organism>
<gene>
    <name evidence="2" type="ORF">Nepgr_020034</name>
</gene>
<comment type="caution">
    <text evidence="2">The sequence shown here is derived from an EMBL/GenBank/DDBJ whole genome shotgun (WGS) entry which is preliminary data.</text>
</comment>
<evidence type="ECO:0000256" key="1">
    <source>
        <dbReference type="SAM" id="MobiDB-lite"/>
    </source>
</evidence>
<reference evidence="2" key="1">
    <citation type="submission" date="2023-05" db="EMBL/GenBank/DDBJ databases">
        <title>Nepenthes gracilis genome sequencing.</title>
        <authorList>
            <person name="Fukushima K."/>
        </authorList>
    </citation>
    <scope>NUCLEOTIDE SEQUENCE</scope>
    <source>
        <strain evidence="2">SING2019-196</strain>
    </source>
</reference>
<dbReference type="AlphaFoldDB" id="A0AAD3XUX2"/>
<proteinExistence type="predicted"/>